<dbReference type="PANTHER" id="PTHR34475">
    <property type="match status" value="1"/>
</dbReference>
<protein>
    <recommendedName>
        <fullName evidence="3">Cytoskeleton protein RodZ-like C-terminal domain-containing protein</fullName>
    </recommendedName>
</protein>
<keyword evidence="2" id="KW-1133">Transmembrane helix</keyword>
<dbReference type="AlphaFoldDB" id="A0A1J7BDX9"/>
<keyword evidence="2" id="KW-0472">Membrane</keyword>
<dbReference type="Pfam" id="PF13413">
    <property type="entry name" value="HTH_25"/>
    <property type="match status" value="1"/>
</dbReference>
<keyword evidence="5" id="KW-1185">Reference proteome</keyword>
<keyword evidence="2" id="KW-0812">Transmembrane</keyword>
<name>A0A1J7BDX9_9ACTN</name>
<evidence type="ECO:0000256" key="2">
    <source>
        <dbReference type="SAM" id="Phobius"/>
    </source>
</evidence>
<feature type="region of interest" description="Disordered" evidence="1">
    <location>
        <begin position="121"/>
        <end position="160"/>
    </location>
</feature>
<evidence type="ECO:0000313" key="4">
    <source>
        <dbReference type="EMBL" id="OIV36887.1"/>
    </source>
</evidence>
<dbReference type="PANTHER" id="PTHR34475:SF1">
    <property type="entry name" value="CYTOSKELETON PROTEIN RODZ"/>
    <property type="match status" value="1"/>
</dbReference>
<accession>A0A1J7BDX9</accession>
<organism evidence="4 5">
    <name type="scientific">Mangrovactinospora gilvigrisea</name>
    <dbReference type="NCBI Taxonomy" id="1428644"/>
    <lineage>
        <taxon>Bacteria</taxon>
        <taxon>Bacillati</taxon>
        <taxon>Actinomycetota</taxon>
        <taxon>Actinomycetes</taxon>
        <taxon>Kitasatosporales</taxon>
        <taxon>Streptomycetaceae</taxon>
        <taxon>Mangrovactinospora</taxon>
    </lineage>
</organism>
<reference evidence="4 5" key="1">
    <citation type="submission" date="2016-10" db="EMBL/GenBank/DDBJ databases">
        <title>Genome sequence of Streptomyces gilvigriseus MUSC 26.</title>
        <authorList>
            <person name="Lee L.-H."/>
            <person name="Ser H.-L."/>
        </authorList>
    </citation>
    <scope>NUCLEOTIDE SEQUENCE [LARGE SCALE GENOMIC DNA]</scope>
    <source>
        <strain evidence="4 5">MUSC 26</strain>
    </source>
</reference>
<comment type="caution">
    <text evidence="4">The sequence shown here is derived from an EMBL/GenBank/DDBJ whole genome shotgun (WGS) entry which is preliminary data.</text>
</comment>
<evidence type="ECO:0000259" key="3">
    <source>
        <dbReference type="Pfam" id="PF13464"/>
    </source>
</evidence>
<dbReference type="InterPro" id="IPR010982">
    <property type="entry name" value="Lambda_DNA-bd_dom_sf"/>
</dbReference>
<dbReference type="STRING" id="1428644.BIV57_14015"/>
<dbReference type="InterPro" id="IPR025194">
    <property type="entry name" value="RodZ-like_C"/>
</dbReference>
<dbReference type="Pfam" id="PF13464">
    <property type="entry name" value="RodZ_C"/>
    <property type="match status" value="1"/>
</dbReference>
<evidence type="ECO:0000256" key="1">
    <source>
        <dbReference type="SAM" id="MobiDB-lite"/>
    </source>
</evidence>
<sequence length="248" mass="25548">MARARADAGLTVDQVGQATSIRAPLILAIEQDDYSLCGGGVYARGHIRAIAHAVGADGDALVAQYDDEHGGAPSLAGPMQLFEKEGIRPERRRPNWAAAMVAAIVAVVAFVGISLVNGHGGKTGGSGTQAAQVRTPSARPASHPAKPSPTPSRSAVAAAPADRVTVTLTSSDSDKSWVQVTDSQGNTVYRQVLDSGRTKTFTDPDELKVMLGNAGAVKLTVNGKELGTAGSAGQIRRLDFTKGNPTLG</sequence>
<dbReference type="Gene3D" id="1.10.260.40">
    <property type="entry name" value="lambda repressor-like DNA-binding domains"/>
    <property type="match status" value="1"/>
</dbReference>
<dbReference type="EMBL" id="MLCF01000071">
    <property type="protein sequence ID" value="OIV36887.1"/>
    <property type="molecule type" value="Genomic_DNA"/>
</dbReference>
<feature type="transmembrane region" description="Helical" evidence="2">
    <location>
        <begin position="96"/>
        <end position="116"/>
    </location>
</feature>
<gene>
    <name evidence="4" type="ORF">BIV57_14015</name>
</gene>
<dbReference type="InterPro" id="IPR050400">
    <property type="entry name" value="Bact_Cytoskel_RodZ"/>
</dbReference>
<dbReference type="Proteomes" id="UP000243342">
    <property type="component" value="Unassembled WGS sequence"/>
</dbReference>
<evidence type="ECO:0000313" key="5">
    <source>
        <dbReference type="Proteomes" id="UP000243342"/>
    </source>
</evidence>
<dbReference type="GO" id="GO:0003677">
    <property type="term" value="F:DNA binding"/>
    <property type="evidence" value="ECO:0007669"/>
    <property type="project" value="InterPro"/>
</dbReference>
<proteinExistence type="predicted"/>
<feature type="domain" description="Cytoskeleton protein RodZ-like C-terminal" evidence="3">
    <location>
        <begin position="173"/>
        <end position="238"/>
    </location>
</feature>